<evidence type="ECO:0000256" key="1">
    <source>
        <dbReference type="ARBA" id="ARBA00006484"/>
    </source>
</evidence>
<dbReference type="RefSeq" id="WP_139100672.1">
    <property type="nucleotide sequence ID" value="NZ_VDFW01000053.1"/>
</dbReference>
<sequence>MELDQRVALVSGGASGLGRAAVVQFIKDGARVAVLDADAASLASLCDSLGSRALALPADVSKHSEVETAMATLDKEFGRVDVCLNTVGIGPAGKVVRHGKALPLDEFRRVVEVNLIGLFDVMRLCAERMAANEPGIDNERGVIINVSSIAATQGQRGQVAYAASKAGLIGLMLPAARDLASLGIRVATITPGPFDTPLANSLPENILERVTDLVLYPCRRGDPQEFAALVQHIVENRFLNATVLSIDAGTRLI</sequence>
<dbReference type="InterPro" id="IPR036291">
    <property type="entry name" value="NAD(P)-bd_dom_sf"/>
</dbReference>
<dbReference type="SUPFAM" id="SSF51735">
    <property type="entry name" value="NAD(P)-binding Rossmann-fold domains"/>
    <property type="match status" value="1"/>
</dbReference>
<dbReference type="InterPro" id="IPR020904">
    <property type="entry name" value="Sc_DH/Rdtase_CS"/>
</dbReference>
<dbReference type="PROSITE" id="PS00061">
    <property type="entry name" value="ADH_SHORT"/>
    <property type="match status" value="1"/>
</dbReference>
<dbReference type="AlphaFoldDB" id="A0A5C4LPC7"/>
<name>A0A5C4LPC7_9PSEU</name>
<dbReference type="PANTHER" id="PTHR43658">
    <property type="entry name" value="SHORT-CHAIN DEHYDROGENASE/REDUCTASE"/>
    <property type="match status" value="1"/>
</dbReference>
<comment type="similarity">
    <text evidence="1 3">Belongs to the short-chain dehydrogenases/reductases (SDR) family.</text>
</comment>
<keyword evidence="2" id="KW-0560">Oxidoreductase</keyword>
<dbReference type="GO" id="GO:0016491">
    <property type="term" value="F:oxidoreductase activity"/>
    <property type="evidence" value="ECO:0007669"/>
    <property type="project" value="UniProtKB-KW"/>
</dbReference>
<dbReference type="Pfam" id="PF00106">
    <property type="entry name" value="adh_short"/>
    <property type="match status" value="1"/>
</dbReference>
<reference evidence="4 5" key="1">
    <citation type="submission" date="2019-06" db="EMBL/GenBank/DDBJ databases">
        <title>Amycolatopsis alkalitolerans sp. nov., isolated from Gastrodia elata Blume.</title>
        <authorList>
            <person name="Narsing Rao M.P."/>
            <person name="Li W.J."/>
        </authorList>
    </citation>
    <scope>NUCLEOTIDE SEQUENCE [LARGE SCALE GENOMIC DNA]</scope>
    <source>
        <strain evidence="4 5">SYSUP0005</strain>
    </source>
</reference>
<dbReference type="EMBL" id="VDFW01000053">
    <property type="protein sequence ID" value="TNC19274.1"/>
    <property type="molecule type" value="Genomic_DNA"/>
</dbReference>
<dbReference type="Gene3D" id="3.40.50.720">
    <property type="entry name" value="NAD(P)-binding Rossmann-like Domain"/>
    <property type="match status" value="1"/>
</dbReference>
<comment type="caution">
    <text evidence="4">The sequence shown here is derived from an EMBL/GenBank/DDBJ whole genome shotgun (WGS) entry which is preliminary data.</text>
</comment>
<dbReference type="PANTHER" id="PTHR43658:SF8">
    <property type="entry name" value="17-BETA-HYDROXYSTEROID DEHYDROGENASE 14-RELATED"/>
    <property type="match status" value="1"/>
</dbReference>
<evidence type="ECO:0000313" key="4">
    <source>
        <dbReference type="EMBL" id="TNC19274.1"/>
    </source>
</evidence>
<evidence type="ECO:0000256" key="3">
    <source>
        <dbReference type="RuleBase" id="RU000363"/>
    </source>
</evidence>
<accession>A0A5C4LPC7</accession>
<keyword evidence="5" id="KW-1185">Reference proteome</keyword>
<gene>
    <name evidence="4" type="ORF">FG385_32655</name>
</gene>
<dbReference type="PRINTS" id="PR00080">
    <property type="entry name" value="SDRFAMILY"/>
</dbReference>
<dbReference type="InterPro" id="IPR002347">
    <property type="entry name" value="SDR_fam"/>
</dbReference>
<dbReference type="PRINTS" id="PR00081">
    <property type="entry name" value="GDHRDH"/>
</dbReference>
<proteinExistence type="inferred from homology"/>
<dbReference type="OrthoDB" id="9795647at2"/>
<dbReference type="Proteomes" id="UP000305546">
    <property type="component" value="Unassembled WGS sequence"/>
</dbReference>
<evidence type="ECO:0000256" key="2">
    <source>
        <dbReference type="ARBA" id="ARBA00023002"/>
    </source>
</evidence>
<protein>
    <submittedName>
        <fullName evidence="4">SDR family NAD(P)-dependent oxidoreductase</fullName>
    </submittedName>
</protein>
<evidence type="ECO:0000313" key="5">
    <source>
        <dbReference type="Proteomes" id="UP000305546"/>
    </source>
</evidence>
<organism evidence="4 5">
    <name type="scientific">Amycolatopsis alkalitolerans</name>
    <dbReference type="NCBI Taxonomy" id="2547244"/>
    <lineage>
        <taxon>Bacteria</taxon>
        <taxon>Bacillati</taxon>
        <taxon>Actinomycetota</taxon>
        <taxon>Actinomycetes</taxon>
        <taxon>Pseudonocardiales</taxon>
        <taxon>Pseudonocardiaceae</taxon>
        <taxon>Amycolatopsis</taxon>
    </lineage>
</organism>